<dbReference type="PANTHER" id="PTHR47707:SF1">
    <property type="entry name" value="NUDIX HYDROLASE FAMILY PROTEIN"/>
    <property type="match status" value="1"/>
</dbReference>
<keyword evidence="5" id="KW-0479">Metal-binding</keyword>
<comment type="cofactor">
    <cofactor evidence="1">
        <name>Mg(2+)</name>
        <dbReference type="ChEBI" id="CHEBI:18420"/>
    </cofactor>
</comment>
<keyword evidence="7" id="KW-0378">Hydrolase</keyword>
<keyword evidence="6" id="KW-0227">DNA damage</keyword>
<evidence type="ECO:0000313" key="14">
    <source>
        <dbReference type="Proteomes" id="UP001549122"/>
    </source>
</evidence>
<dbReference type="InterPro" id="IPR047127">
    <property type="entry name" value="MutT-like"/>
</dbReference>
<evidence type="ECO:0000256" key="4">
    <source>
        <dbReference type="ARBA" id="ARBA00022705"/>
    </source>
</evidence>
<dbReference type="EMBL" id="JBEPLO010000008">
    <property type="protein sequence ID" value="MET3557842.1"/>
    <property type="molecule type" value="Genomic_DNA"/>
</dbReference>
<feature type="domain" description="Nudix hydrolase" evidence="12">
    <location>
        <begin position="7"/>
        <end position="141"/>
    </location>
</feature>
<evidence type="ECO:0000313" key="13">
    <source>
        <dbReference type="EMBL" id="MET3557842.1"/>
    </source>
</evidence>
<dbReference type="RefSeq" id="WP_354364742.1">
    <property type="nucleotide sequence ID" value="NZ_JBEPLO010000008.1"/>
</dbReference>
<evidence type="ECO:0000256" key="6">
    <source>
        <dbReference type="ARBA" id="ARBA00022763"/>
    </source>
</evidence>
<evidence type="ECO:0000256" key="11">
    <source>
        <dbReference type="ARBA" id="ARBA00038905"/>
    </source>
</evidence>
<reference evidence="13 14" key="1">
    <citation type="submission" date="2024-06" db="EMBL/GenBank/DDBJ databases">
        <title>Genomic Encyclopedia of Type Strains, Phase IV (KMG-IV): sequencing the most valuable type-strain genomes for metagenomic binning, comparative biology and taxonomic classification.</title>
        <authorList>
            <person name="Goeker M."/>
        </authorList>
    </citation>
    <scope>NUCLEOTIDE SEQUENCE [LARGE SCALE GENOMIC DNA]</scope>
    <source>
        <strain evidence="13 14">DSM 28303</strain>
    </source>
</reference>
<dbReference type="PANTHER" id="PTHR47707">
    <property type="entry name" value="8-OXO-DGTP DIPHOSPHATASE"/>
    <property type="match status" value="1"/>
</dbReference>
<dbReference type="Gene3D" id="3.90.79.10">
    <property type="entry name" value="Nucleoside Triphosphate Pyrophosphohydrolase"/>
    <property type="match status" value="1"/>
</dbReference>
<keyword evidence="4" id="KW-0235">DNA replication</keyword>
<dbReference type="SUPFAM" id="SSF55811">
    <property type="entry name" value="Nudix"/>
    <property type="match status" value="1"/>
</dbReference>
<comment type="catalytic activity">
    <reaction evidence="10">
        <text>8-oxo-dGTP + H2O = 8-oxo-dGMP + diphosphate + H(+)</text>
        <dbReference type="Rhea" id="RHEA:31575"/>
        <dbReference type="ChEBI" id="CHEBI:15377"/>
        <dbReference type="ChEBI" id="CHEBI:15378"/>
        <dbReference type="ChEBI" id="CHEBI:33019"/>
        <dbReference type="ChEBI" id="CHEBI:63224"/>
        <dbReference type="ChEBI" id="CHEBI:77896"/>
        <dbReference type="EC" id="3.6.1.55"/>
    </reaction>
</comment>
<organism evidence="13 14">
    <name type="scientific">Streptococcus rupicaprae</name>
    <dbReference type="NCBI Taxonomy" id="759619"/>
    <lineage>
        <taxon>Bacteria</taxon>
        <taxon>Bacillati</taxon>
        <taxon>Bacillota</taxon>
        <taxon>Bacilli</taxon>
        <taxon>Lactobacillales</taxon>
        <taxon>Streptococcaceae</taxon>
        <taxon>Streptococcus</taxon>
    </lineage>
</organism>
<comment type="similarity">
    <text evidence="2">Belongs to the Nudix hydrolase family.</text>
</comment>
<evidence type="ECO:0000256" key="5">
    <source>
        <dbReference type="ARBA" id="ARBA00022723"/>
    </source>
</evidence>
<evidence type="ECO:0000256" key="3">
    <source>
        <dbReference type="ARBA" id="ARBA00022457"/>
    </source>
</evidence>
<dbReference type="PROSITE" id="PS51462">
    <property type="entry name" value="NUDIX"/>
    <property type="match status" value="1"/>
</dbReference>
<name>A0ABV2FH03_9STRE</name>
<evidence type="ECO:0000256" key="9">
    <source>
        <dbReference type="ARBA" id="ARBA00023204"/>
    </source>
</evidence>
<keyword evidence="14" id="KW-1185">Reference proteome</keyword>
<keyword evidence="8" id="KW-0460">Magnesium</keyword>
<evidence type="ECO:0000256" key="7">
    <source>
        <dbReference type="ARBA" id="ARBA00022801"/>
    </source>
</evidence>
<dbReference type="Pfam" id="PF00293">
    <property type="entry name" value="NUDIX"/>
    <property type="match status" value="1"/>
</dbReference>
<gene>
    <name evidence="13" type="ORF">ABID29_000954</name>
</gene>
<sequence>MRKEHFKLYAAIFPMIFNSEGQILLHRRQNTGYMDGYWDLAGTGHIDAGETAREAVLRECREELAIEVSLEDLELVHTVHRVGQADDFPYLYLYFSVKQFRGQPQIMESRKNAELAWFAIDQLPPKMIPDRKIAVQKAMSGQAYDEWRT</sequence>
<keyword evidence="9" id="KW-0234">DNA repair</keyword>
<dbReference type="InterPro" id="IPR015797">
    <property type="entry name" value="NUDIX_hydrolase-like_dom_sf"/>
</dbReference>
<evidence type="ECO:0000256" key="1">
    <source>
        <dbReference type="ARBA" id="ARBA00001946"/>
    </source>
</evidence>
<dbReference type="InterPro" id="IPR000086">
    <property type="entry name" value="NUDIX_hydrolase_dom"/>
</dbReference>
<keyword evidence="3" id="KW-0515">Mutator protein</keyword>
<evidence type="ECO:0000256" key="8">
    <source>
        <dbReference type="ARBA" id="ARBA00022842"/>
    </source>
</evidence>
<dbReference type="EC" id="3.6.1.55" evidence="11"/>
<evidence type="ECO:0000256" key="10">
    <source>
        <dbReference type="ARBA" id="ARBA00035861"/>
    </source>
</evidence>
<evidence type="ECO:0000256" key="2">
    <source>
        <dbReference type="ARBA" id="ARBA00005582"/>
    </source>
</evidence>
<protein>
    <recommendedName>
        <fullName evidence="11">8-oxo-dGTP diphosphatase</fullName>
        <ecNumber evidence="11">3.6.1.55</ecNumber>
    </recommendedName>
</protein>
<proteinExistence type="inferred from homology"/>
<accession>A0ABV2FH03</accession>
<evidence type="ECO:0000259" key="12">
    <source>
        <dbReference type="PROSITE" id="PS51462"/>
    </source>
</evidence>
<dbReference type="Proteomes" id="UP001549122">
    <property type="component" value="Unassembled WGS sequence"/>
</dbReference>
<comment type="caution">
    <text evidence="13">The sequence shown here is derived from an EMBL/GenBank/DDBJ whole genome shotgun (WGS) entry which is preliminary data.</text>
</comment>